<keyword evidence="1" id="KW-0539">Nucleus</keyword>
<dbReference type="EMBL" id="JAPEVA010000125">
    <property type="protein sequence ID" value="KAJ4398614.1"/>
    <property type="molecule type" value="Genomic_DNA"/>
</dbReference>
<dbReference type="OrthoDB" id="5303703at2759"/>
<evidence type="ECO:0000313" key="5">
    <source>
        <dbReference type="Proteomes" id="UP001140510"/>
    </source>
</evidence>
<feature type="region of interest" description="Disordered" evidence="2">
    <location>
        <begin position="22"/>
        <end position="217"/>
    </location>
</feature>
<feature type="compositionally biased region" description="Basic and acidic residues" evidence="2">
    <location>
        <begin position="56"/>
        <end position="65"/>
    </location>
</feature>
<dbReference type="CDD" id="cd00067">
    <property type="entry name" value="GAL4"/>
    <property type="match status" value="1"/>
</dbReference>
<dbReference type="AlphaFoldDB" id="A0A9W9D3W0"/>
<dbReference type="PROSITE" id="PS50048">
    <property type="entry name" value="ZN2_CY6_FUNGAL_2"/>
    <property type="match status" value="1"/>
</dbReference>
<keyword evidence="5" id="KW-1185">Reference proteome</keyword>
<dbReference type="GO" id="GO:0008270">
    <property type="term" value="F:zinc ion binding"/>
    <property type="evidence" value="ECO:0007669"/>
    <property type="project" value="InterPro"/>
</dbReference>
<protein>
    <recommendedName>
        <fullName evidence="3">Zn(2)-C6 fungal-type domain-containing protein</fullName>
    </recommendedName>
</protein>
<feature type="compositionally biased region" description="Basic residues" evidence="2">
    <location>
        <begin position="257"/>
        <end position="279"/>
    </location>
</feature>
<dbReference type="InterPro" id="IPR001138">
    <property type="entry name" value="Zn2Cys6_DnaBD"/>
</dbReference>
<feature type="compositionally biased region" description="Basic residues" evidence="2">
    <location>
        <begin position="103"/>
        <end position="118"/>
    </location>
</feature>
<evidence type="ECO:0000256" key="1">
    <source>
        <dbReference type="ARBA" id="ARBA00023242"/>
    </source>
</evidence>
<evidence type="ECO:0000256" key="2">
    <source>
        <dbReference type="SAM" id="MobiDB-lite"/>
    </source>
</evidence>
<dbReference type="SUPFAM" id="SSF57701">
    <property type="entry name" value="Zn2/Cys6 DNA-binding domain"/>
    <property type="match status" value="1"/>
</dbReference>
<proteinExistence type="predicted"/>
<sequence>MADIHLTDKFEVAFEFSLPHGVEVGDSRGSAPTQPLHAHAGESSWSFNCLPEGDEMEKGAQHELATHQQGNDEQSLEYRQFSPGFSDDEGSGEAFERSWPSHQAKKQTAKTAKGRKSPRRSDNECEDPETKGRAKKPRQSLFGGNDQEMEIDEGADNILVPATPGLGLGTRMSSLTLDQEHDGDEVEHPVNNSFGLACSDIGSVRDSPLPSDDEVAIPSDTVPYYELRQNIDRQKAVTHVDTDKSGNFDPEQEAKQRVAKLARAKAAKKEKKETRKKKSKNDGPRDSIMKCIVKLPFKAFGNVRNITDDAQNWPDHWSEIDSEQQRELEEYRLTFRRNTPSRNLQLPLEDPAGEVDDLTGHPVARGCKQCRKLEQPCSMTTDSKYPCGECVEDGGECQPIQEPAVKGRCKQCDQTYEEVCSFENDPTQPLCDNCADNDHICEALPPDGYKAPRIDLEKVIWGEKRLHVQCTACRKDGKRCSLKEKEDKPPCKYCTKNNFGCTFFDLPEADIEKQTTKKKKRNTLNETVAPEITKPTLEFFTEEDLADMAHRKTVVLEREATPEMEMEDGEGNKGMLTKIMTSFAHPIRFQAQDCNFCEIPIFGMVGYFEREVHVIRWHNGLGYAEVGGGHCQDTGETSMCTECTNRRLQVVVCPGHEFAQLVDAAVDHDALADELAGAETGGADVQYQLQRWCSVCFSPAFYGCCTVQQDLTGPEEAEVTGCHLRFCLACQQSLQEGYGGDLDQMVTDMDSKPKIVEADELLGREIKGRPRADVGFLKKDGLLMRTVVAMDD</sequence>
<dbReference type="GO" id="GO:0000981">
    <property type="term" value="F:DNA-binding transcription factor activity, RNA polymerase II-specific"/>
    <property type="evidence" value="ECO:0007669"/>
    <property type="project" value="InterPro"/>
</dbReference>
<comment type="caution">
    <text evidence="4">The sequence shown here is derived from an EMBL/GenBank/DDBJ whole genome shotgun (WGS) entry which is preliminary data.</text>
</comment>
<evidence type="ECO:0000313" key="4">
    <source>
        <dbReference type="EMBL" id="KAJ4398614.1"/>
    </source>
</evidence>
<dbReference type="InterPro" id="IPR036864">
    <property type="entry name" value="Zn2-C6_fun-type_DNA-bd_sf"/>
</dbReference>
<organism evidence="4 5">
    <name type="scientific">Didymella pomorum</name>
    <dbReference type="NCBI Taxonomy" id="749634"/>
    <lineage>
        <taxon>Eukaryota</taxon>
        <taxon>Fungi</taxon>
        <taxon>Dikarya</taxon>
        <taxon>Ascomycota</taxon>
        <taxon>Pezizomycotina</taxon>
        <taxon>Dothideomycetes</taxon>
        <taxon>Pleosporomycetidae</taxon>
        <taxon>Pleosporales</taxon>
        <taxon>Pleosporineae</taxon>
        <taxon>Didymellaceae</taxon>
        <taxon>Didymella</taxon>
    </lineage>
</organism>
<reference evidence="4" key="1">
    <citation type="submission" date="2022-10" db="EMBL/GenBank/DDBJ databases">
        <title>Tapping the CABI collections for fungal endophytes: first genome assemblies for Collariella, Neodidymelliopsis, Ascochyta clinopodiicola, Didymella pomorum, Didymosphaeria variabile, Neocosmospora piperis and Neocucurbitaria cava.</title>
        <authorList>
            <person name="Hill R."/>
        </authorList>
    </citation>
    <scope>NUCLEOTIDE SEQUENCE</scope>
    <source>
        <strain evidence="4">IMI 355091</strain>
    </source>
</reference>
<gene>
    <name evidence="4" type="ORF">N0V91_010046</name>
</gene>
<dbReference type="Proteomes" id="UP001140510">
    <property type="component" value="Unassembled WGS sequence"/>
</dbReference>
<feature type="compositionally biased region" description="Basic and acidic residues" evidence="2">
    <location>
        <begin position="119"/>
        <end position="132"/>
    </location>
</feature>
<feature type="domain" description="Zn(2)-C6 fungal-type" evidence="3">
    <location>
        <begin position="469"/>
        <end position="503"/>
    </location>
</feature>
<accession>A0A9W9D3W0</accession>
<feature type="region of interest" description="Disordered" evidence="2">
    <location>
        <begin position="236"/>
        <end position="286"/>
    </location>
</feature>
<name>A0A9W9D3W0_9PLEO</name>
<evidence type="ECO:0000259" key="3">
    <source>
        <dbReference type="PROSITE" id="PS50048"/>
    </source>
</evidence>
<feature type="compositionally biased region" description="Basic and acidic residues" evidence="2">
    <location>
        <begin position="236"/>
        <end position="256"/>
    </location>
</feature>